<dbReference type="KEGG" id="ago:AGOS_AER398W"/>
<feature type="compositionally biased region" description="Acidic residues" evidence="1">
    <location>
        <begin position="1140"/>
        <end position="1150"/>
    </location>
</feature>
<dbReference type="PROSITE" id="PS50181">
    <property type="entry name" value="FBOX"/>
    <property type="match status" value="1"/>
</dbReference>
<dbReference type="GeneID" id="4621469"/>
<dbReference type="STRING" id="284811.Q755X0"/>
<dbReference type="PANTHER" id="PTHR13318:SF247">
    <property type="entry name" value="GH16156P"/>
    <property type="match status" value="1"/>
</dbReference>
<dbReference type="RefSeq" id="NP_985253.1">
    <property type="nucleotide sequence ID" value="NM_210607.1"/>
</dbReference>
<dbReference type="HOGENOM" id="CLU_008058_0_0_1"/>
<gene>
    <name evidence="3" type="ORF">AGOS_AER398W</name>
</gene>
<evidence type="ECO:0000259" key="2">
    <source>
        <dbReference type="PROSITE" id="PS50181"/>
    </source>
</evidence>
<dbReference type="InParanoid" id="Q755X0"/>
<feature type="region of interest" description="Disordered" evidence="1">
    <location>
        <begin position="1"/>
        <end position="40"/>
    </location>
</feature>
<evidence type="ECO:0000313" key="4">
    <source>
        <dbReference type="Proteomes" id="UP000000591"/>
    </source>
</evidence>
<dbReference type="OMA" id="VDFACCT"/>
<dbReference type="InterPro" id="IPR006553">
    <property type="entry name" value="Leu-rich_rpt_Cys-con_subtyp"/>
</dbReference>
<dbReference type="InterPro" id="IPR057207">
    <property type="entry name" value="FBXL15_LRR"/>
</dbReference>
<feature type="region of interest" description="Disordered" evidence="1">
    <location>
        <begin position="1129"/>
        <end position="1150"/>
    </location>
</feature>
<dbReference type="InterPro" id="IPR001810">
    <property type="entry name" value="F-box_dom"/>
</dbReference>
<dbReference type="InterPro" id="IPR032675">
    <property type="entry name" value="LRR_dom_sf"/>
</dbReference>
<accession>Q755X0</accession>
<proteinExistence type="predicted"/>
<dbReference type="AlphaFoldDB" id="Q755X0"/>
<dbReference type="FunCoup" id="Q755X0">
    <property type="interactions" value="261"/>
</dbReference>
<dbReference type="Gene3D" id="3.80.10.10">
    <property type="entry name" value="Ribonuclease Inhibitor"/>
    <property type="match status" value="2"/>
</dbReference>
<sequence>MTSETNNNNAASSNGGQLPPSGLPASWFTTPIPARSTTDRQQYSQEFRERVSRVTQRGQNYVSQLNEPGRDWPRSFVGQNTRFFQQAATPSRNTISLAGAGLESGVGIARPAGGNSNFMPANMVDADNDVDLLHDEQVMSYLPPSAEERRLFESFQAEARSVFRRSIETIGRRKSLLLQSFEADNLKLQQLQSGQVQWSGDANDPESENRYISRLSKVQRIRLRAVEMETLNMQRLRGNFQVTMQQFKIEVQRYLVAKARGEYLRNPVEYFKPQLIDWDPHKNMGIKIALMENHMDESDWDRLRLMVESDPPENTNTRPRAQAQHIHESIVRAPFTNGYNNININSRVATTAISTTTNLSFPYIFPLQELPQEILSLVLEMVGQKTDIVLLLTVCKAWAAIIVKLLYYRPHINKKPQLDLFMNTMRKPASELVFDYRPMIKRLNFSFVGDYMTDAQLLHFVGCPNLERLTLVFCKQVTTKSIAKVLKGCRFLQSVDITGVREVGNELFNVLSTDCKRIQGLYVPRADLVSCEAIEQFVENAPMLKRVKITFNKNITNNLLIKMAHSCPLLVEVDLTSTPQINNDSIVTLMTELPQLREFRLTQNMLLSDAFATQLALNVTSLPALRLVDLSACESITDKTVVKLVQLAPKLRNVYLGKCSRITDNSLIALSKLGKNLQTVHFGHCFNITDEGVKVLIQNCPRIQYVDFACCTNLTNHTLYELGDLTKLKRIGLVKCSQMTDEGLLNMIALRGRNDTLERVHLSYCTNLTIYPIYELVMACPKLSHLSLTAVPSFLRPDITQFCRPPPSEFTVNQRQIFCVFSGKGVQKLRHHLMSMTRPTDGPTTKVRKILIEFLIARGLFKPNENEEEALKRIADDINQESAALMTASSMFNAANEPFQSINFERIDELFTFLKRVPQDDSVSSEDLAELMPLVDESFCEEPFRSEWRDHDGIVAPRASNDLNSELADIVRKFHALNDRIADFEVNVSSIIRIQFQYTGSMLAEMSHIYMLLVDLNRTICDIQKRIYEINNPRDVKAITIWRMLWTPRFEEMLRKYKLDTVVLRLYLKNNVAVLTRQREVALLRARTLWDTEQSGLVQGNGAVNGNTVASDPSVVAARQLFPQFQIPVFRPTQDGPPPDQDDDEVLEES</sequence>
<dbReference type="Pfam" id="PF12937">
    <property type="entry name" value="F-box-like"/>
    <property type="match status" value="1"/>
</dbReference>
<dbReference type="Proteomes" id="UP000000591">
    <property type="component" value="Chromosome V"/>
</dbReference>
<name>Q755X0_EREGS</name>
<dbReference type="PANTHER" id="PTHR13318">
    <property type="entry name" value="PARTNER OF PAIRED, ISOFORM B-RELATED"/>
    <property type="match status" value="1"/>
</dbReference>
<protein>
    <submittedName>
        <fullName evidence="3">AER398Wp</fullName>
    </submittedName>
</protein>
<dbReference type="OrthoDB" id="10257471at2759"/>
<dbReference type="Pfam" id="PF25372">
    <property type="entry name" value="DUF7885"/>
    <property type="match status" value="1"/>
</dbReference>
<keyword evidence="4" id="KW-1185">Reference proteome</keyword>
<dbReference type="SMART" id="SM00367">
    <property type="entry name" value="LRR_CC"/>
    <property type="match status" value="9"/>
</dbReference>
<dbReference type="GO" id="GO:0005737">
    <property type="term" value="C:cytoplasm"/>
    <property type="evidence" value="ECO:0000318"/>
    <property type="project" value="GO_Central"/>
</dbReference>
<dbReference type="EMBL" id="AE016818">
    <property type="protein sequence ID" value="AAS53077.1"/>
    <property type="molecule type" value="Genomic_DNA"/>
</dbReference>
<evidence type="ECO:0000256" key="1">
    <source>
        <dbReference type="SAM" id="MobiDB-lite"/>
    </source>
</evidence>
<organism evidence="3 4">
    <name type="scientific">Eremothecium gossypii (strain ATCC 10895 / CBS 109.51 / FGSC 9923 / NRRL Y-1056)</name>
    <name type="common">Yeast</name>
    <name type="synonym">Ashbya gossypii</name>
    <dbReference type="NCBI Taxonomy" id="284811"/>
    <lineage>
        <taxon>Eukaryota</taxon>
        <taxon>Fungi</taxon>
        <taxon>Dikarya</taxon>
        <taxon>Ascomycota</taxon>
        <taxon>Saccharomycotina</taxon>
        <taxon>Saccharomycetes</taxon>
        <taxon>Saccharomycetales</taxon>
        <taxon>Saccharomycetaceae</taxon>
        <taxon>Eremothecium</taxon>
    </lineage>
</organism>
<feature type="domain" description="F-box" evidence="2">
    <location>
        <begin position="364"/>
        <end position="411"/>
    </location>
</feature>
<feature type="compositionally biased region" description="Low complexity" evidence="1">
    <location>
        <begin position="1"/>
        <end position="16"/>
    </location>
</feature>
<dbReference type="SUPFAM" id="SSF52047">
    <property type="entry name" value="RNI-like"/>
    <property type="match status" value="2"/>
</dbReference>
<evidence type="ECO:0000313" key="3">
    <source>
        <dbReference type="EMBL" id="AAS53077.1"/>
    </source>
</evidence>
<dbReference type="eggNOG" id="KOG1947">
    <property type="taxonomic scope" value="Eukaryota"/>
</dbReference>
<dbReference type="GO" id="GO:0006508">
    <property type="term" value="P:proteolysis"/>
    <property type="evidence" value="ECO:0007669"/>
    <property type="project" value="UniProtKB-ARBA"/>
</dbReference>
<reference evidence="4" key="2">
    <citation type="journal article" date="2013" name="G3 (Bethesda)">
        <title>Genomes of Ashbya fungi isolated from insects reveal four mating-type loci, numerous translocations, lack of transposons, and distinct gene duplications.</title>
        <authorList>
            <person name="Dietrich F.S."/>
            <person name="Voegeli S."/>
            <person name="Kuo S."/>
            <person name="Philippsen P."/>
        </authorList>
    </citation>
    <scope>GENOME REANNOTATION</scope>
    <source>
        <strain evidence="4">ATCC 10895 / CBS 109.51 / FGSC 9923 / NRRL Y-1056</strain>
    </source>
</reference>
<reference evidence="3 4" key="1">
    <citation type="journal article" date="2004" name="Science">
        <title>The Ashbya gossypii genome as a tool for mapping the ancient Saccharomyces cerevisiae genome.</title>
        <authorList>
            <person name="Dietrich F.S."/>
            <person name="Voegeli S."/>
            <person name="Brachat S."/>
            <person name="Lerch A."/>
            <person name="Gates K."/>
            <person name="Steiner S."/>
            <person name="Mohr C."/>
            <person name="Pohlmann R."/>
            <person name="Luedi P."/>
            <person name="Choi S."/>
            <person name="Wing R.A."/>
            <person name="Flavier A."/>
            <person name="Gaffney T.D."/>
            <person name="Philippsen P."/>
        </authorList>
    </citation>
    <scope>NUCLEOTIDE SEQUENCE [LARGE SCALE GENOMIC DNA]</scope>
    <source>
        <strain evidence="4">ATCC 10895 / CBS 109.51 / FGSC 9923 / NRRL Y-1056</strain>
    </source>
</reference>